<name>A0A9W4T6M2_9GLOM</name>
<organism evidence="1 2">
    <name type="scientific">Funneliformis geosporum</name>
    <dbReference type="NCBI Taxonomy" id="1117311"/>
    <lineage>
        <taxon>Eukaryota</taxon>
        <taxon>Fungi</taxon>
        <taxon>Fungi incertae sedis</taxon>
        <taxon>Mucoromycota</taxon>
        <taxon>Glomeromycotina</taxon>
        <taxon>Glomeromycetes</taxon>
        <taxon>Glomerales</taxon>
        <taxon>Glomeraceae</taxon>
        <taxon>Funneliformis</taxon>
    </lineage>
</organism>
<reference evidence="1" key="1">
    <citation type="submission" date="2022-08" db="EMBL/GenBank/DDBJ databases">
        <authorList>
            <person name="Kallberg Y."/>
            <person name="Tangrot J."/>
            <person name="Rosling A."/>
        </authorList>
    </citation>
    <scope>NUCLEOTIDE SEQUENCE</scope>
    <source>
        <strain evidence="1">Wild A</strain>
    </source>
</reference>
<accession>A0A9W4T6M2</accession>
<protein>
    <submittedName>
        <fullName evidence="1">6767_t:CDS:1</fullName>
    </submittedName>
</protein>
<comment type="caution">
    <text evidence="1">The sequence shown here is derived from an EMBL/GenBank/DDBJ whole genome shotgun (WGS) entry which is preliminary data.</text>
</comment>
<sequence>MAPISVFETKRLTVKELWVKNIRKPSEIIKITGYPSSTVYDI</sequence>
<dbReference type="AlphaFoldDB" id="A0A9W4T6M2"/>
<gene>
    <name evidence="1" type="ORF">FWILDA_LOCUS16484</name>
</gene>
<feature type="non-terminal residue" evidence="1">
    <location>
        <position position="42"/>
    </location>
</feature>
<keyword evidence="2" id="KW-1185">Reference proteome</keyword>
<dbReference type="Proteomes" id="UP001153678">
    <property type="component" value="Unassembled WGS sequence"/>
</dbReference>
<proteinExistence type="predicted"/>
<evidence type="ECO:0000313" key="2">
    <source>
        <dbReference type="Proteomes" id="UP001153678"/>
    </source>
</evidence>
<dbReference type="EMBL" id="CAMKVN010010635">
    <property type="protein sequence ID" value="CAI2194255.1"/>
    <property type="molecule type" value="Genomic_DNA"/>
</dbReference>
<evidence type="ECO:0000313" key="1">
    <source>
        <dbReference type="EMBL" id="CAI2194255.1"/>
    </source>
</evidence>